<keyword evidence="2" id="KW-0472">Membrane</keyword>
<dbReference type="SUPFAM" id="SSF51658">
    <property type="entry name" value="Xylose isomerase-like"/>
    <property type="match status" value="1"/>
</dbReference>
<proteinExistence type="predicted"/>
<feature type="domain" description="Xylose isomerase-like TIM barrel" evidence="3">
    <location>
        <begin position="68"/>
        <end position="299"/>
    </location>
</feature>
<evidence type="ECO:0000259" key="3">
    <source>
        <dbReference type="Pfam" id="PF01261"/>
    </source>
</evidence>
<dbReference type="EMBL" id="LT605205">
    <property type="protein sequence ID" value="SCD21515.1"/>
    <property type="molecule type" value="Genomic_DNA"/>
</dbReference>
<evidence type="ECO:0000256" key="2">
    <source>
        <dbReference type="SAM" id="Phobius"/>
    </source>
</evidence>
<dbReference type="Gene3D" id="3.20.20.150">
    <property type="entry name" value="Divalent-metal-dependent TIM barrel enzymes"/>
    <property type="match status" value="1"/>
</dbReference>
<dbReference type="PANTHER" id="PTHR43489:SF1">
    <property type="entry name" value="L-RIBULOSE-5-PHOSPHATE 3-EPIMERASE SGBU-RELATED"/>
    <property type="match status" value="1"/>
</dbReference>
<evidence type="ECO:0000256" key="1">
    <source>
        <dbReference type="ARBA" id="ARBA00023235"/>
    </source>
</evidence>
<dbReference type="Proteomes" id="UP000187464">
    <property type="component" value="Chromosome I"/>
</dbReference>
<dbReference type="InterPro" id="IPR013022">
    <property type="entry name" value="Xyl_isomerase-like_TIM-brl"/>
</dbReference>
<keyword evidence="1 4" id="KW-0413">Isomerase</keyword>
<evidence type="ECO:0000313" key="5">
    <source>
        <dbReference type="Proteomes" id="UP000187464"/>
    </source>
</evidence>
<evidence type="ECO:0000313" key="4">
    <source>
        <dbReference type="EMBL" id="SCD21515.1"/>
    </source>
</evidence>
<dbReference type="PANTHER" id="PTHR43489">
    <property type="entry name" value="ISOMERASE"/>
    <property type="match status" value="1"/>
</dbReference>
<reference evidence="4 5" key="1">
    <citation type="submission" date="2016-08" db="EMBL/GenBank/DDBJ databases">
        <authorList>
            <person name="Seilhamer J.J."/>
        </authorList>
    </citation>
    <scope>NUCLEOTIDE SEQUENCE [LARGE SCALE GENOMIC DNA]</scope>
    <source>
        <strain evidence="4">M3/6</strain>
    </source>
</reference>
<protein>
    <submittedName>
        <fullName evidence="4">Xylose isomerase-like TIM barrel</fullName>
    </submittedName>
</protein>
<keyword evidence="2" id="KW-1133">Transmembrane helix</keyword>
<sequence length="311" mass="35866">MKVVRKYLSRDGKISYRSFIIIFVLFLLSLIYMNCNGKTKPDGESNHLRYKIGVCDWMILKRQKIGAFELTSELNGDGVEVDMGGLGNRKLFDNKLRDTVFVEQFKSEADKYNLEIASIAMSAFYAQSFVERENYRELLDDCIQTMKKMDVEIAFLPLGVQGDLNKRPDIRPELVRRLKVVGDMAEQAGVVIGIETSLDAASEINLLEEIGSPAIKIYFNFQNPLEAGRDIYEELKILGKERICQIHCTDTDSVTLPYNKRLDMRKIKSVLDEMEWSGWLIVERSRDKNEPTDVRKNFGTNIDYLKDIFQR</sequence>
<keyword evidence="5" id="KW-1185">Reference proteome</keyword>
<feature type="transmembrane region" description="Helical" evidence="2">
    <location>
        <begin position="14"/>
        <end position="33"/>
    </location>
</feature>
<dbReference type="InterPro" id="IPR036237">
    <property type="entry name" value="Xyl_isomerase-like_sf"/>
</dbReference>
<keyword evidence="2" id="KW-0812">Transmembrane</keyword>
<dbReference type="InterPro" id="IPR050417">
    <property type="entry name" value="Sugar_Epim/Isomerase"/>
</dbReference>
<name>A0A1R3TBZ9_9BACT</name>
<gene>
    <name evidence="4" type="ORF">PSM36_2719</name>
</gene>
<dbReference type="Pfam" id="PF01261">
    <property type="entry name" value="AP_endonuc_2"/>
    <property type="match status" value="1"/>
</dbReference>
<dbReference type="KEGG" id="psac:PSM36_2719"/>
<dbReference type="GO" id="GO:0019852">
    <property type="term" value="P:L-ascorbic acid metabolic process"/>
    <property type="evidence" value="ECO:0007669"/>
    <property type="project" value="TreeGrafter"/>
</dbReference>
<organism evidence="4 5">
    <name type="scientific">Proteiniphilum saccharofermentans</name>
    <dbReference type="NCBI Taxonomy" id="1642647"/>
    <lineage>
        <taxon>Bacteria</taxon>
        <taxon>Pseudomonadati</taxon>
        <taxon>Bacteroidota</taxon>
        <taxon>Bacteroidia</taxon>
        <taxon>Bacteroidales</taxon>
        <taxon>Dysgonomonadaceae</taxon>
        <taxon>Proteiniphilum</taxon>
    </lineage>
</organism>
<dbReference type="STRING" id="1642647.PSM36_2719"/>
<dbReference type="GO" id="GO:0034015">
    <property type="term" value="F:L-ribulose-5-phosphate 3-epimerase activity"/>
    <property type="evidence" value="ECO:0007669"/>
    <property type="project" value="TreeGrafter"/>
</dbReference>
<dbReference type="AlphaFoldDB" id="A0A1R3TBZ9"/>
<accession>A0A1R3TBZ9</accession>